<dbReference type="Gene3D" id="2.170.190.11">
    <property type="entry name" value="Molybdopterin biosynthesis moea protein, domain 3"/>
    <property type="match status" value="1"/>
</dbReference>
<evidence type="ECO:0000313" key="16">
    <source>
        <dbReference type="Proteomes" id="UP000094463"/>
    </source>
</evidence>
<dbReference type="InterPro" id="IPR005111">
    <property type="entry name" value="MoeA_C_domain_IV"/>
</dbReference>
<dbReference type="InterPro" id="IPR036425">
    <property type="entry name" value="MoaB/Mog-like_dom_sf"/>
</dbReference>
<dbReference type="NCBIfam" id="TIGR00177">
    <property type="entry name" value="molyb_syn"/>
    <property type="match status" value="1"/>
</dbReference>
<organism evidence="15 16">
    <name type="scientific">Salisediminibacterium beveridgei</name>
    <dbReference type="NCBI Taxonomy" id="632773"/>
    <lineage>
        <taxon>Bacteria</taxon>
        <taxon>Bacillati</taxon>
        <taxon>Bacillota</taxon>
        <taxon>Bacilli</taxon>
        <taxon>Bacillales</taxon>
        <taxon>Bacillaceae</taxon>
        <taxon>Salisediminibacterium</taxon>
    </lineage>
</organism>
<evidence type="ECO:0000256" key="9">
    <source>
        <dbReference type="ARBA" id="ARBA00022723"/>
    </source>
</evidence>
<dbReference type="Pfam" id="PF00994">
    <property type="entry name" value="MoCF_biosynth"/>
    <property type="match status" value="1"/>
</dbReference>
<dbReference type="Pfam" id="PF03453">
    <property type="entry name" value="MoeA_N"/>
    <property type="match status" value="1"/>
</dbReference>
<dbReference type="CDD" id="cd00887">
    <property type="entry name" value="MoeA"/>
    <property type="match status" value="1"/>
</dbReference>
<reference evidence="15 16" key="1">
    <citation type="submission" date="2015-08" db="EMBL/GenBank/DDBJ databases">
        <title>The complete genome sequence of Bacillus beveridgei MLTeJB.</title>
        <authorList>
            <person name="Hanson T.E."/>
            <person name="Mesa C."/>
            <person name="Basesman S.M."/>
            <person name="Oremland R.S."/>
        </authorList>
    </citation>
    <scope>NUCLEOTIDE SEQUENCE [LARGE SCALE GENOMIC DNA]</scope>
    <source>
        <strain evidence="15 16">MLTeJB</strain>
    </source>
</reference>
<dbReference type="GO" id="GO:0006777">
    <property type="term" value="P:Mo-molybdopterin cofactor biosynthetic process"/>
    <property type="evidence" value="ECO:0007669"/>
    <property type="project" value="UniProtKB-UniRule"/>
</dbReference>
<evidence type="ECO:0000313" key="15">
    <source>
        <dbReference type="EMBL" id="AOM83391.1"/>
    </source>
</evidence>
<comment type="pathway">
    <text evidence="3 13">Cofactor biosynthesis; molybdopterin biosynthesis.</text>
</comment>
<dbReference type="GO" id="GO:0061599">
    <property type="term" value="F:molybdopterin molybdotransferase activity"/>
    <property type="evidence" value="ECO:0007669"/>
    <property type="project" value="UniProtKB-UniRule"/>
</dbReference>
<keyword evidence="9 13" id="KW-0479">Metal-binding</keyword>
<feature type="domain" description="MoaB/Mog" evidence="14">
    <location>
        <begin position="189"/>
        <end position="327"/>
    </location>
</feature>
<evidence type="ECO:0000256" key="1">
    <source>
        <dbReference type="ARBA" id="ARBA00001946"/>
    </source>
</evidence>
<evidence type="ECO:0000256" key="5">
    <source>
        <dbReference type="ARBA" id="ARBA00013269"/>
    </source>
</evidence>
<protein>
    <recommendedName>
        <fullName evidence="6 13">Molybdopterin molybdenumtransferase</fullName>
        <ecNumber evidence="5 13">2.10.1.1</ecNumber>
    </recommendedName>
</protein>
<dbReference type="GO" id="GO:0005829">
    <property type="term" value="C:cytosol"/>
    <property type="evidence" value="ECO:0007669"/>
    <property type="project" value="TreeGrafter"/>
</dbReference>
<evidence type="ECO:0000256" key="11">
    <source>
        <dbReference type="ARBA" id="ARBA00023150"/>
    </source>
</evidence>
<dbReference type="Pfam" id="PF03454">
    <property type="entry name" value="MoeA_C"/>
    <property type="match status" value="1"/>
</dbReference>
<dbReference type="Proteomes" id="UP000094463">
    <property type="component" value="Chromosome"/>
</dbReference>
<keyword evidence="8 13" id="KW-0808">Transferase</keyword>
<dbReference type="RefSeq" id="WP_069365378.1">
    <property type="nucleotide sequence ID" value="NZ_CP012502.1"/>
</dbReference>
<dbReference type="NCBIfam" id="NF045515">
    <property type="entry name" value="Glp_gephyrin"/>
    <property type="match status" value="1"/>
</dbReference>
<dbReference type="EMBL" id="CP012502">
    <property type="protein sequence ID" value="AOM83391.1"/>
    <property type="molecule type" value="Genomic_DNA"/>
</dbReference>
<dbReference type="GO" id="GO:0046872">
    <property type="term" value="F:metal ion binding"/>
    <property type="evidence" value="ECO:0007669"/>
    <property type="project" value="UniProtKB-UniRule"/>
</dbReference>
<dbReference type="SUPFAM" id="SSF63867">
    <property type="entry name" value="MoeA C-terminal domain-like"/>
    <property type="match status" value="1"/>
</dbReference>
<keyword evidence="10 13" id="KW-0460">Magnesium</keyword>
<evidence type="ECO:0000256" key="2">
    <source>
        <dbReference type="ARBA" id="ARBA00002901"/>
    </source>
</evidence>
<comment type="cofactor">
    <cofactor evidence="1 13">
        <name>Mg(2+)</name>
        <dbReference type="ChEBI" id="CHEBI:18420"/>
    </cofactor>
</comment>
<comment type="similarity">
    <text evidence="4 13">Belongs to the MoeA family.</text>
</comment>
<dbReference type="UniPathway" id="UPA00344"/>
<dbReference type="SUPFAM" id="SSF53218">
    <property type="entry name" value="Molybdenum cofactor biosynthesis proteins"/>
    <property type="match status" value="1"/>
</dbReference>
<dbReference type="InterPro" id="IPR036135">
    <property type="entry name" value="MoeA_linker/N_sf"/>
</dbReference>
<evidence type="ECO:0000259" key="14">
    <source>
        <dbReference type="SMART" id="SM00852"/>
    </source>
</evidence>
<dbReference type="InterPro" id="IPR036688">
    <property type="entry name" value="MoeA_C_domain_IV_sf"/>
</dbReference>
<dbReference type="SUPFAM" id="SSF63882">
    <property type="entry name" value="MoeA N-terminal region -like"/>
    <property type="match status" value="1"/>
</dbReference>
<keyword evidence="7 13" id="KW-0500">Molybdenum</keyword>
<dbReference type="OrthoDB" id="9804758at2"/>
<dbReference type="InterPro" id="IPR005110">
    <property type="entry name" value="MoeA_linker/N"/>
</dbReference>
<evidence type="ECO:0000256" key="7">
    <source>
        <dbReference type="ARBA" id="ARBA00022505"/>
    </source>
</evidence>
<comment type="catalytic activity">
    <reaction evidence="12">
        <text>adenylyl-molybdopterin + molybdate = Mo-molybdopterin + AMP + H(+)</text>
        <dbReference type="Rhea" id="RHEA:35047"/>
        <dbReference type="ChEBI" id="CHEBI:15378"/>
        <dbReference type="ChEBI" id="CHEBI:36264"/>
        <dbReference type="ChEBI" id="CHEBI:62727"/>
        <dbReference type="ChEBI" id="CHEBI:71302"/>
        <dbReference type="ChEBI" id="CHEBI:456215"/>
        <dbReference type="EC" id="2.10.1.1"/>
    </reaction>
</comment>
<dbReference type="AlphaFoldDB" id="A0A1D7QWK6"/>
<sequence length="431" mass="47434">MFEERESIKVMEAVERVMQHCQYGKDERVHVSEADGRYLAEDIVADHPVPPFDRSPLDGFAIQSADTSQASKDHPVTLEIVATVGAGHQFEGTLKEGQAVRVMTGTIIPPACDAVVMFELAHEYQENENDYITIKRPFKAGDFVSKQGEETAKHEVVIKKGTRVTAGVVAVLATFGYEYVPVIKKPKIGIFATGTELLDIHEPLQPGKIRNSNAYMMISQVQKAGGEALYFGKLMDEFDLCYDAISEALQDVDALITTGGVSVGDFDFLPEIYNKLGAEVLFNKIAMRPGSVTTVAESGGKLLFGLSGNPSACFVGFELYARPWIRTFLHSEKPYLQTVRGTLTVDFPKPNPFTRFIRSKVIYEGNRLYAEPIGMDKSQVVTSLAYSDCLVAVPGGSRGYKTGDEVDILLLEAEGSQIPFKDPLKRKDIAK</sequence>
<name>A0A1D7QWK6_9BACI</name>
<comment type="function">
    <text evidence="2 13">Catalyzes the insertion of molybdate into adenylated molybdopterin with the concomitant release of AMP.</text>
</comment>
<gene>
    <name evidence="15" type="primary">moeA-3</name>
    <name evidence="15" type="ORF">BBEV_2031</name>
</gene>
<dbReference type="PANTHER" id="PTHR10192:SF5">
    <property type="entry name" value="GEPHYRIN"/>
    <property type="match status" value="1"/>
</dbReference>
<dbReference type="Gene3D" id="2.40.340.10">
    <property type="entry name" value="MoeA, C-terminal, domain IV"/>
    <property type="match status" value="1"/>
</dbReference>
<evidence type="ECO:0000256" key="12">
    <source>
        <dbReference type="ARBA" id="ARBA00047317"/>
    </source>
</evidence>
<evidence type="ECO:0000256" key="4">
    <source>
        <dbReference type="ARBA" id="ARBA00010763"/>
    </source>
</evidence>
<dbReference type="PATRIC" id="fig|632773.3.peg.2139"/>
<dbReference type="Gene3D" id="3.90.105.10">
    <property type="entry name" value="Molybdopterin biosynthesis moea protein, domain 2"/>
    <property type="match status" value="1"/>
</dbReference>
<dbReference type="InterPro" id="IPR038987">
    <property type="entry name" value="MoeA-like"/>
</dbReference>
<dbReference type="STRING" id="632773.BBEV_2031"/>
<dbReference type="Gene3D" id="3.40.980.10">
    <property type="entry name" value="MoaB/Mog-like domain"/>
    <property type="match status" value="1"/>
</dbReference>
<dbReference type="FunFam" id="3.40.980.10:FF:000004">
    <property type="entry name" value="Molybdopterin molybdenumtransferase"/>
    <property type="match status" value="1"/>
</dbReference>
<dbReference type="KEGG" id="bbev:BBEV_2031"/>
<dbReference type="PANTHER" id="PTHR10192">
    <property type="entry name" value="MOLYBDOPTERIN BIOSYNTHESIS PROTEIN"/>
    <property type="match status" value="1"/>
</dbReference>
<keyword evidence="16" id="KW-1185">Reference proteome</keyword>
<dbReference type="SMART" id="SM00852">
    <property type="entry name" value="MoCF_biosynth"/>
    <property type="match status" value="1"/>
</dbReference>
<evidence type="ECO:0000256" key="8">
    <source>
        <dbReference type="ARBA" id="ARBA00022679"/>
    </source>
</evidence>
<evidence type="ECO:0000256" key="6">
    <source>
        <dbReference type="ARBA" id="ARBA00021108"/>
    </source>
</evidence>
<accession>A0A1D7QWK6</accession>
<evidence type="ECO:0000256" key="3">
    <source>
        <dbReference type="ARBA" id="ARBA00005046"/>
    </source>
</evidence>
<evidence type="ECO:0000256" key="10">
    <source>
        <dbReference type="ARBA" id="ARBA00022842"/>
    </source>
</evidence>
<keyword evidence="11 13" id="KW-0501">Molybdenum cofactor biosynthesis</keyword>
<dbReference type="FunFam" id="2.170.190.11:FF:000001">
    <property type="entry name" value="Molybdopterin molybdenumtransferase"/>
    <property type="match status" value="1"/>
</dbReference>
<dbReference type="InterPro" id="IPR001453">
    <property type="entry name" value="MoaB/Mog_dom"/>
</dbReference>
<proteinExistence type="inferred from homology"/>
<evidence type="ECO:0000256" key="13">
    <source>
        <dbReference type="RuleBase" id="RU365090"/>
    </source>
</evidence>
<dbReference type="EC" id="2.10.1.1" evidence="5 13"/>